<dbReference type="Proteomes" id="UP000663844">
    <property type="component" value="Unassembled WGS sequence"/>
</dbReference>
<keyword evidence="1" id="KW-0677">Repeat</keyword>
<dbReference type="InterPro" id="IPR011990">
    <property type="entry name" value="TPR-like_helical_dom_sf"/>
</dbReference>
<name>A0A814CDE2_9BILA</name>
<evidence type="ECO:0008006" key="9">
    <source>
        <dbReference type="Google" id="ProtNLM"/>
    </source>
</evidence>
<feature type="coiled-coil region" evidence="4">
    <location>
        <begin position="75"/>
        <end position="102"/>
    </location>
</feature>
<evidence type="ECO:0000256" key="3">
    <source>
        <dbReference type="PROSITE-ProRule" id="PRU00339"/>
    </source>
</evidence>
<dbReference type="SUPFAM" id="SSF48452">
    <property type="entry name" value="TPR-like"/>
    <property type="match status" value="1"/>
</dbReference>
<dbReference type="Pfam" id="PF13424">
    <property type="entry name" value="TPR_12"/>
    <property type="match status" value="2"/>
</dbReference>
<keyword evidence="2 3" id="KW-0802">TPR repeat</keyword>
<dbReference type="PROSITE" id="PS50005">
    <property type="entry name" value="TPR"/>
    <property type="match status" value="4"/>
</dbReference>
<accession>A0A814CDE2</accession>
<evidence type="ECO:0000256" key="1">
    <source>
        <dbReference type="ARBA" id="ARBA00022737"/>
    </source>
</evidence>
<dbReference type="AlphaFoldDB" id="A0A814CDE2"/>
<feature type="repeat" description="TPR" evidence="3">
    <location>
        <begin position="69"/>
        <end position="102"/>
    </location>
</feature>
<evidence type="ECO:0000313" key="7">
    <source>
        <dbReference type="EMBL" id="CAF3931101.1"/>
    </source>
</evidence>
<dbReference type="Proteomes" id="UP000663845">
    <property type="component" value="Unassembled WGS sequence"/>
</dbReference>
<dbReference type="PANTHER" id="PTHR45641:SF1">
    <property type="entry name" value="AAA+ ATPASE DOMAIN-CONTAINING PROTEIN"/>
    <property type="match status" value="1"/>
</dbReference>
<proteinExistence type="predicted"/>
<organism evidence="6 8">
    <name type="scientific">Adineta steineri</name>
    <dbReference type="NCBI Taxonomy" id="433720"/>
    <lineage>
        <taxon>Eukaryota</taxon>
        <taxon>Metazoa</taxon>
        <taxon>Spiralia</taxon>
        <taxon>Gnathifera</taxon>
        <taxon>Rotifera</taxon>
        <taxon>Eurotatoria</taxon>
        <taxon>Bdelloidea</taxon>
        <taxon>Adinetida</taxon>
        <taxon>Adinetidae</taxon>
        <taxon>Adineta</taxon>
    </lineage>
</organism>
<evidence type="ECO:0000313" key="8">
    <source>
        <dbReference type="Proteomes" id="UP000663845"/>
    </source>
</evidence>
<dbReference type="InterPro" id="IPR019734">
    <property type="entry name" value="TPR_rpt"/>
</dbReference>
<feature type="compositionally biased region" description="Basic and acidic residues" evidence="5">
    <location>
        <begin position="252"/>
        <end position="265"/>
    </location>
</feature>
<feature type="coiled-coil region" evidence="4">
    <location>
        <begin position="193"/>
        <end position="227"/>
    </location>
</feature>
<evidence type="ECO:0000256" key="2">
    <source>
        <dbReference type="ARBA" id="ARBA00022803"/>
    </source>
</evidence>
<protein>
    <recommendedName>
        <fullName evidence="9">Kinesin light chain</fullName>
    </recommendedName>
</protein>
<dbReference type="EMBL" id="CAJOAZ010002460">
    <property type="protein sequence ID" value="CAF3931101.1"/>
    <property type="molecule type" value="Genomic_DNA"/>
</dbReference>
<dbReference type="EMBL" id="CAJNOG010000098">
    <property type="protein sequence ID" value="CAF0938602.1"/>
    <property type="molecule type" value="Genomic_DNA"/>
</dbReference>
<keyword evidence="4" id="KW-0175">Coiled coil</keyword>
<evidence type="ECO:0000313" key="6">
    <source>
        <dbReference type="EMBL" id="CAF0938602.1"/>
    </source>
</evidence>
<dbReference type="Pfam" id="PF13374">
    <property type="entry name" value="TPR_10"/>
    <property type="match status" value="1"/>
</dbReference>
<feature type="repeat" description="TPR" evidence="3">
    <location>
        <begin position="194"/>
        <end position="227"/>
    </location>
</feature>
<feature type="region of interest" description="Disordered" evidence="5">
    <location>
        <begin position="252"/>
        <end position="279"/>
    </location>
</feature>
<comment type="caution">
    <text evidence="6">The sequence shown here is derived from an EMBL/GenBank/DDBJ whole genome shotgun (WGS) entry which is preliminary data.</text>
</comment>
<gene>
    <name evidence="6" type="ORF">JYZ213_LOCUS12595</name>
    <name evidence="7" type="ORF">OXD698_LOCUS25581</name>
</gene>
<feature type="repeat" description="TPR" evidence="3">
    <location>
        <begin position="26"/>
        <end position="59"/>
    </location>
</feature>
<dbReference type="PANTHER" id="PTHR45641">
    <property type="entry name" value="TETRATRICOPEPTIDE REPEAT PROTEIN (AFU_ORTHOLOGUE AFUA_6G03870)"/>
    <property type="match status" value="1"/>
</dbReference>
<dbReference type="Gene3D" id="1.25.40.10">
    <property type="entry name" value="Tetratricopeptide repeat domain"/>
    <property type="match status" value="2"/>
</dbReference>
<reference evidence="6" key="1">
    <citation type="submission" date="2021-02" db="EMBL/GenBank/DDBJ databases">
        <authorList>
            <person name="Nowell W R."/>
        </authorList>
    </citation>
    <scope>NUCLEOTIDE SEQUENCE</scope>
</reference>
<dbReference type="SMART" id="SM00028">
    <property type="entry name" value="TPR"/>
    <property type="match status" value="5"/>
</dbReference>
<sequence length="310" mass="35142">MGRFDLAKLYFDELTKQLPPSDPRIADCFDGLGHIADDQGEYKEALDEYEKALSIRNRLKIKSDNEDIAISYINIANAYNNLQAYDEATENLKQAMDLIKDDGSSDDILVACYISIGSIQTMKGNYVEAEQQFNKALKIAERLKTFDDSDLGILHQNFGRLYFHQGKFEDSLCHSEKALEIRCEVLPDNHPSIGKTYQTIAAAQEKLKNYEEALEAYEKARDIYKARNVNPVDLITTERAISKMLNTLASKTERGSEAVNREDQNLRSTSTSDDIADQDEPDNEWRIILLGRSGVGKDSSDWKQSICYPK</sequence>
<evidence type="ECO:0000256" key="5">
    <source>
        <dbReference type="SAM" id="MobiDB-lite"/>
    </source>
</evidence>
<evidence type="ECO:0000256" key="4">
    <source>
        <dbReference type="SAM" id="Coils"/>
    </source>
</evidence>
<feature type="repeat" description="TPR" evidence="3">
    <location>
        <begin position="110"/>
        <end position="143"/>
    </location>
</feature>